<evidence type="ECO:0000313" key="4">
    <source>
        <dbReference type="Proteomes" id="UP000288805"/>
    </source>
</evidence>
<proteinExistence type="predicted"/>
<dbReference type="SUPFAM" id="SSF51971">
    <property type="entry name" value="Nucleotide-binding domain"/>
    <property type="match status" value="1"/>
</dbReference>
<name>A0A438DIZ9_VITVI</name>
<dbReference type="InterPro" id="IPR036188">
    <property type="entry name" value="FAD/NAD-bd_sf"/>
</dbReference>
<evidence type="ECO:0000256" key="1">
    <source>
        <dbReference type="SAM" id="Phobius"/>
    </source>
</evidence>
<keyword evidence="1" id="KW-1133">Transmembrane helix</keyword>
<organism evidence="3 4">
    <name type="scientific">Vitis vinifera</name>
    <name type="common">Grape</name>
    <dbReference type="NCBI Taxonomy" id="29760"/>
    <lineage>
        <taxon>Eukaryota</taxon>
        <taxon>Viridiplantae</taxon>
        <taxon>Streptophyta</taxon>
        <taxon>Embryophyta</taxon>
        <taxon>Tracheophyta</taxon>
        <taxon>Spermatophyta</taxon>
        <taxon>Magnoliopsida</taxon>
        <taxon>eudicotyledons</taxon>
        <taxon>Gunneridae</taxon>
        <taxon>Pentapetalae</taxon>
        <taxon>rosids</taxon>
        <taxon>Vitales</taxon>
        <taxon>Vitaceae</taxon>
        <taxon>Viteae</taxon>
        <taxon>Vitis</taxon>
    </lineage>
</organism>
<sequence>MGKRGGEVGDGKKWVLGRSGLDKGRRGDEALVSHLLFADDTLVFCDTSQDQMAYLSWLLMWFEAISGLRINLDKSEILPVGRVENLELLAHEVGCKVGRLPTSYLGIPLGANHKSMAVWDGVEERFRKRLAKWKRQFISKGGRMTLIRSTLSRIFLWGGGALERKPHLVNWDTECLDKRKDGLGVRCLSTFNRALLCKWTWRFANERDTLWRRVISRKFGEEEGGGILKRVKFWKDNWCGNFTLCNSFPSLYAFATYKEAWIEEMWDHSGGEGVWSPSFSRPFNEWEVEEVERLLLIIWGRRLNPLLEDSLLWKETKDGIFSVKSIYSILDSRRGVQFPINIIWNPCVPTKVCFFAWEAFWGKVLTLDQLKKRGRCLANRCFFCCEEEESIDHILIQCSRARVLWELLFALFGVTWVLPYSVRDTLSGWSGFNLGKKRKKVWTKSVVNDGPLSLLSFFDWLGASVFSLLSVMAIVINAHFNWQNNRGKGSLKYLLQQREIVARFVKGDQSTSQKKAKGRAVAAKIPAEVCGLKVPRRTFCNNIAAREHEENQGLPNNVVHYDIAIVGGGMVGMALACSLASMPLTKQLNVAIIDSNPALEGKTCIKKEDPLIQGFEVSIHDILY</sequence>
<protein>
    <submittedName>
        <fullName evidence="3">Putative ribonuclease H protein</fullName>
    </submittedName>
</protein>
<evidence type="ECO:0000259" key="2">
    <source>
        <dbReference type="Pfam" id="PF13966"/>
    </source>
</evidence>
<keyword evidence="1" id="KW-0812">Transmembrane</keyword>
<accession>A0A438DIZ9</accession>
<dbReference type="PANTHER" id="PTHR33116">
    <property type="entry name" value="REVERSE TRANSCRIPTASE ZINC-BINDING DOMAIN-CONTAINING PROTEIN-RELATED-RELATED"/>
    <property type="match status" value="1"/>
</dbReference>
<dbReference type="AlphaFoldDB" id="A0A438DIZ9"/>
<dbReference type="Gene3D" id="3.50.50.60">
    <property type="entry name" value="FAD/NAD(P)-binding domain"/>
    <property type="match status" value="1"/>
</dbReference>
<comment type="caution">
    <text evidence="3">The sequence shown here is derived from an EMBL/GenBank/DDBJ whole genome shotgun (WGS) entry which is preliminary data.</text>
</comment>
<dbReference type="Pfam" id="PF13966">
    <property type="entry name" value="zf-RVT"/>
    <property type="match status" value="1"/>
</dbReference>
<dbReference type="InterPro" id="IPR043502">
    <property type="entry name" value="DNA/RNA_pol_sf"/>
</dbReference>
<gene>
    <name evidence="3" type="primary">VvCHDh000004_601</name>
    <name evidence="3" type="ORF">CK203_097224</name>
</gene>
<evidence type="ECO:0000313" key="3">
    <source>
        <dbReference type="EMBL" id="RVW35452.1"/>
    </source>
</evidence>
<reference evidence="3 4" key="1">
    <citation type="journal article" date="2018" name="PLoS Genet.">
        <title>Population sequencing reveals clonal diversity and ancestral inbreeding in the grapevine cultivar Chardonnay.</title>
        <authorList>
            <person name="Roach M.J."/>
            <person name="Johnson D.L."/>
            <person name="Bohlmann J."/>
            <person name="van Vuuren H.J."/>
            <person name="Jones S.J."/>
            <person name="Pretorius I.S."/>
            <person name="Schmidt S.A."/>
            <person name="Borneman A.R."/>
        </authorList>
    </citation>
    <scope>NUCLEOTIDE SEQUENCE [LARGE SCALE GENOMIC DNA]</scope>
    <source>
        <strain evidence="4">cv. Chardonnay</strain>
        <tissue evidence="3">Leaf</tissue>
    </source>
</reference>
<keyword evidence="1" id="KW-0472">Membrane</keyword>
<dbReference type="EMBL" id="QGNW01001603">
    <property type="protein sequence ID" value="RVW35452.1"/>
    <property type="molecule type" value="Genomic_DNA"/>
</dbReference>
<feature type="domain" description="Reverse transcriptase zinc-binding" evidence="2">
    <location>
        <begin position="321"/>
        <end position="405"/>
    </location>
</feature>
<dbReference type="PANTHER" id="PTHR33116:SF78">
    <property type="entry name" value="OS12G0587133 PROTEIN"/>
    <property type="match status" value="1"/>
</dbReference>
<dbReference type="InterPro" id="IPR026960">
    <property type="entry name" value="RVT-Znf"/>
</dbReference>
<dbReference type="SUPFAM" id="SSF56672">
    <property type="entry name" value="DNA/RNA polymerases"/>
    <property type="match status" value="1"/>
</dbReference>
<dbReference type="Proteomes" id="UP000288805">
    <property type="component" value="Unassembled WGS sequence"/>
</dbReference>
<feature type="transmembrane region" description="Helical" evidence="1">
    <location>
        <begin position="460"/>
        <end position="482"/>
    </location>
</feature>